<evidence type="ECO:0000256" key="1">
    <source>
        <dbReference type="SAM" id="MobiDB-lite"/>
    </source>
</evidence>
<dbReference type="Proteomes" id="UP000265515">
    <property type="component" value="Unassembled WGS sequence"/>
</dbReference>
<dbReference type="Gramene" id="GBG87371">
    <property type="protein sequence ID" value="GBG87371"/>
    <property type="gene ID" value="CBR_g45430"/>
</dbReference>
<comment type="caution">
    <text evidence="2">The sequence shown here is derived from an EMBL/GenBank/DDBJ whole genome shotgun (WGS) entry which is preliminary data.</text>
</comment>
<reference evidence="2 3" key="1">
    <citation type="journal article" date="2018" name="Cell">
        <title>The Chara Genome: Secondary Complexity and Implications for Plant Terrestrialization.</title>
        <authorList>
            <person name="Nishiyama T."/>
            <person name="Sakayama H."/>
            <person name="Vries J.D."/>
            <person name="Buschmann H."/>
            <person name="Saint-Marcoux D."/>
            <person name="Ullrich K.K."/>
            <person name="Haas F.B."/>
            <person name="Vanderstraeten L."/>
            <person name="Becker D."/>
            <person name="Lang D."/>
            <person name="Vosolsobe S."/>
            <person name="Rombauts S."/>
            <person name="Wilhelmsson P.K.I."/>
            <person name="Janitza P."/>
            <person name="Kern R."/>
            <person name="Heyl A."/>
            <person name="Rumpler F."/>
            <person name="Villalobos L.I.A.C."/>
            <person name="Clay J.M."/>
            <person name="Skokan R."/>
            <person name="Toyoda A."/>
            <person name="Suzuki Y."/>
            <person name="Kagoshima H."/>
            <person name="Schijlen E."/>
            <person name="Tajeshwar N."/>
            <person name="Catarino B."/>
            <person name="Hetherington A.J."/>
            <person name="Saltykova A."/>
            <person name="Bonnot C."/>
            <person name="Breuninger H."/>
            <person name="Symeonidi A."/>
            <person name="Radhakrishnan G.V."/>
            <person name="Van Nieuwerburgh F."/>
            <person name="Deforce D."/>
            <person name="Chang C."/>
            <person name="Karol K.G."/>
            <person name="Hedrich R."/>
            <person name="Ulvskov P."/>
            <person name="Glockner G."/>
            <person name="Delwiche C.F."/>
            <person name="Petrasek J."/>
            <person name="Van de Peer Y."/>
            <person name="Friml J."/>
            <person name="Beilby M."/>
            <person name="Dolan L."/>
            <person name="Kohara Y."/>
            <person name="Sugano S."/>
            <person name="Fujiyama A."/>
            <person name="Delaux P.-M."/>
            <person name="Quint M."/>
            <person name="TheiBen G."/>
            <person name="Hagemann M."/>
            <person name="Harholt J."/>
            <person name="Dunand C."/>
            <person name="Zachgo S."/>
            <person name="Langdale J."/>
            <person name="Maumus F."/>
            <person name="Straeten D.V.D."/>
            <person name="Gould S.B."/>
            <person name="Rensing S.A."/>
        </authorList>
    </citation>
    <scope>NUCLEOTIDE SEQUENCE [LARGE SCALE GENOMIC DNA]</scope>
    <source>
        <strain evidence="2 3">S276</strain>
    </source>
</reference>
<feature type="region of interest" description="Disordered" evidence="1">
    <location>
        <begin position="1"/>
        <end position="140"/>
    </location>
</feature>
<sequence length="227" mass="24240">MTVDKTGDGQGSGDVHEGVDEDPLIVLKKRRKDVEEGCKGVTHPDEGEVGRSGAVKARSERCATSGSRIGIGGDRGRGRWEDRGPGSRIGIECDRGAERGARPGSRFRIGRHRDRGRWEDRRPGRRIGIEGDRDPGKWIEAGSVGSSIEVDIKMSKTLDCGRGRSGLGRREQKEREIGIGEGGRIEAGLEGSGIGADIETSKKPDWDRGRSESGKAGGERGGGGGTR</sequence>
<feature type="compositionally biased region" description="Basic and acidic residues" evidence="1">
    <location>
        <begin position="32"/>
        <end position="49"/>
    </location>
</feature>
<dbReference type="AlphaFoldDB" id="A0A388LYN0"/>
<proteinExistence type="predicted"/>
<feature type="compositionally biased region" description="Basic and acidic residues" evidence="1">
    <location>
        <begin position="157"/>
        <end position="178"/>
    </location>
</feature>
<evidence type="ECO:0000313" key="2">
    <source>
        <dbReference type="EMBL" id="GBG87371.1"/>
    </source>
</evidence>
<feature type="compositionally biased region" description="Gly residues" evidence="1">
    <location>
        <begin position="215"/>
        <end position="227"/>
    </location>
</feature>
<protein>
    <submittedName>
        <fullName evidence="2">Uncharacterized protein</fullName>
    </submittedName>
</protein>
<keyword evidence="3" id="KW-1185">Reference proteome</keyword>
<accession>A0A388LYN0</accession>
<feature type="region of interest" description="Disordered" evidence="1">
    <location>
        <begin position="157"/>
        <end position="227"/>
    </location>
</feature>
<feature type="compositionally biased region" description="Basic and acidic residues" evidence="1">
    <location>
        <begin position="74"/>
        <end position="101"/>
    </location>
</feature>
<feature type="compositionally biased region" description="Basic and acidic residues" evidence="1">
    <location>
        <begin position="199"/>
        <end position="213"/>
    </location>
</feature>
<organism evidence="2 3">
    <name type="scientific">Chara braunii</name>
    <name type="common">Braun's stonewort</name>
    <dbReference type="NCBI Taxonomy" id="69332"/>
    <lineage>
        <taxon>Eukaryota</taxon>
        <taxon>Viridiplantae</taxon>
        <taxon>Streptophyta</taxon>
        <taxon>Charophyceae</taxon>
        <taxon>Charales</taxon>
        <taxon>Characeae</taxon>
        <taxon>Chara</taxon>
    </lineage>
</organism>
<name>A0A388LYN0_CHABU</name>
<dbReference type="EMBL" id="BFEA01000609">
    <property type="protein sequence ID" value="GBG87371.1"/>
    <property type="molecule type" value="Genomic_DNA"/>
</dbReference>
<gene>
    <name evidence="2" type="ORF">CBR_g45430</name>
</gene>
<feature type="compositionally biased region" description="Basic and acidic residues" evidence="1">
    <location>
        <begin position="116"/>
        <end position="137"/>
    </location>
</feature>
<evidence type="ECO:0000313" key="3">
    <source>
        <dbReference type="Proteomes" id="UP000265515"/>
    </source>
</evidence>